<dbReference type="PANTHER" id="PTHR43289:SF34">
    <property type="entry name" value="SERINE_THREONINE-PROTEIN KINASE YBDM-RELATED"/>
    <property type="match status" value="1"/>
</dbReference>
<dbReference type="PROSITE" id="PS00108">
    <property type="entry name" value="PROTEIN_KINASE_ST"/>
    <property type="match status" value="1"/>
</dbReference>
<feature type="transmembrane region" description="Helical" evidence="6">
    <location>
        <begin position="374"/>
        <end position="396"/>
    </location>
</feature>
<accession>A0ABW4T0M0</accession>
<evidence type="ECO:0000313" key="8">
    <source>
        <dbReference type="EMBL" id="MFD1935493.1"/>
    </source>
</evidence>
<feature type="transmembrane region" description="Helical" evidence="6">
    <location>
        <begin position="461"/>
        <end position="486"/>
    </location>
</feature>
<dbReference type="Gene3D" id="1.10.510.10">
    <property type="entry name" value="Transferase(Phosphotransferase) domain 1"/>
    <property type="match status" value="1"/>
</dbReference>
<dbReference type="Gene3D" id="3.30.200.20">
    <property type="entry name" value="Phosphorylase Kinase, domain 1"/>
    <property type="match status" value="1"/>
</dbReference>
<dbReference type="InterPro" id="IPR011009">
    <property type="entry name" value="Kinase-like_dom_sf"/>
</dbReference>
<dbReference type="CDD" id="cd14014">
    <property type="entry name" value="STKc_PknB_like"/>
    <property type="match status" value="1"/>
</dbReference>
<keyword evidence="9" id="KW-1185">Reference proteome</keyword>
<dbReference type="InterPro" id="IPR008271">
    <property type="entry name" value="Ser/Thr_kinase_AS"/>
</dbReference>
<name>A0ABW4T0M0_9ACTN</name>
<keyword evidence="6" id="KW-0812">Transmembrane</keyword>
<keyword evidence="6" id="KW-0472">Membrane</keyword>
<evidence type="ECO:0000256" key="4">
    <source>
        <dbReference type="ARBA" id="ARBA00022840"/>
    </source>
</evidence>
<evidence type="ECO:0000256" key="6">
    <source>
        <dbReference type="SAM" id="Phobius"/>
    </source>
</evidence>
<organism evidence="8 9">
    <name type="scientific">Nonomuraea mangrovi</name>
    <dbReference type="NCBI Taxonomy" id="2316207"/>
    <lineage>
        <taxon>Bacteria</taxon>
        <taxon>Bacillati</taxon>
        <taxon>Actinomycetota</taxon>
        <taxon>Actinomycetes</taxon>
        <taxon>Streptosporangiales</taxon>
        <taxon>Streptosporangiaceae</taxon>
        <taxon>Nonomuraea</taxon>
    </lineage>
</organism>
<feature type="transmembrane region" description="Helical" evidence="6">
    <location>
        <begin position="408"/>
        <end position="428"/>
    </location>
</feature>
<feature type="transmembrane region" description="Helical" evidence="6">
    <location>
        <begin position="435"/>
        <end position="455"/>
    </location>
</feature>
<evidence type="ECO:0000256" key="2">
    <source>
        <dbReference type="ARBA" id="ARBA00022741"/>
    </source>
</evidence>
<dbReference type="Pfam" id="PF00069">
    <property type="entry name" value="Pkinase"/>
    <property type="match status" value="1"/>
</dbReference>
<reference evidence="9" key="1">
    <citation type="journal article" date="2019" name="Int. J. Syst. Evol. Microbiol.">
        <title>The Global Catalogue of Microorganisms (GCM) 10K type strain sequencing project: providing services to taxonomists for standard genome sequencing and annotation.</title>
        <authorList>
            <consortium name="The Broad Institute Genomics Platform"/>
            <consortium name="The Broad Institute Genome Sequencing Center for Infectious Disease"/>
            <person name="Wu L."/>
            <person name="Ma J."/>
        </authorList>
    </citation>
    <scope>NUCLEOTIDE SEQUENCE [LARGE SCALE GENOMIC DNA]</scope>
    <source>
        <strain evidence="9">ICMP 6774ER</strain>
    </source>
</reference>
<protein>
    <submittedName>
        <fullName evidence="8">Serine/threonine-protein kinase</fullName>
        <ecNumber evidence="8">2.7.11.1</ecNumber>
    </submittedName>
</protein>
<dbReference type="EC" id="2.7.11.1" evidence="8"/>
<evidence type="ECO:0000313" key="9">
    <source>
        <dbReference type="Proteomes" id="UP001597368"/>
    </source>
</evidence>
<dbReference type="Proteomes" id="UP001597368">
    <property type="component" value="Unassembled WGS sequence"/>
</dbReference>
<dbReference type="PANTHER" id="PTHR43289">
    <property type="entry name" value="MITOGEN-ACTIVATED PROTEIN KINASE KINASE KINASE 20-RELATED"/>
    <property type="match status" value="1"/>
</dbReference>
<feature type="compositionally biased region" description="Low complexity" evidence="5">
    <location>
        <begin position="310"/>
        <end position="319"/>
    </location>
</feature>
<comment type="caution">
    <text evidence="8">The sequence shown here is derived from an EMBL/GenBank/DDBJ whole genome shotgun (WGS) entry which is preliminary data.</text>
</comment>
<dbReference type="RefSeq" id="WP_379575609.1">
    <property type="nucleotide sequence ID" value="NZ_JBHUFV010000043.1"/>
</dbReference>
<keyword evidence="4" id="KW-0067">ATP-binding</keyword>
<feature type="transmembrane region" description="Helical" evidence="6">
    <location>
        <begin position="493"/>
        <end position="516"/>
    </location>
</feature>
<evidence type="ECO:0000256" key="5">
    <source>
        <dbReference type="SAM" id="MobiDB-lite"/>
    </source>
</evidence>
<feature type="domain" description="Protein kinase" evidence="7">
    <location>
        <begin position="15"/>
        <end position="266"/>
    </location>
</feature>
<keyword evidence="6" id="KW-1133">Transmembrane helix</keyword>
<dbReference type="GO" id="GO:0004674">
    <property type="term" value="F:protein serine/threonine kinase activity"/>
    <property type="evidence" value="ECO:0007669"/>
    <property type="project" value="UniProtKB-EC"/>
</dbReference>
<evidence type="ECO:0000256" key="3">
    <source>
        <dbReference type="ARBA" id="ARBA00022777"/>
    </source>
</evidence>
<dbReference type="SUPFAM" id="SSF56112">
    <property type="entry name" value="Protein kinase-like (PK-like)"/>
    <property type="match status" value="1"/>
</dbReference>
<sequence>MLPLASADPSQIDSYQLSGVLGRGGQGSVYFGENADGAKVAVKVLHAQVSDEQAYRRFMREAEAARRVAPFCTARVLDVGVADGRPYIVSEFIAGPSLERLVKGEGKRFGSGLERLGVATLTALAAIHRAGVVHRDFKPGNVIMGAEGPVVIDFGIARALDQTATSSVMGTPAFMAPEQFESAMVGPAADLFSWASTMVYAATGQQAFKGDTMPALMYAILTAESDLSGVPESLRPLLARCLAKDPAVRPGIEELLGLLTGQEAGVSVAREMGALPTLPAPGGPAPQPSGTLLLPDPASGAQGPAIPVSGPHGPAMQGPGMPGSGPQGPAVPGYGVAWPGHGGPGGAPVMGFPGAQGPGFQARGSGVRPAAPQLAASVVTMVLMGLLALTLFFNGVEVFVVEAIMPRSIMISMALLILVVPAFCVAVWRHSVASAISMGLVIPLALLFLAWGLVLPGEDDMPGVLLAIIPALLLGLVIAAASLLLWRLGPVAAITGGIGGLLLSLETLTHLAAMLMDGSISVLRYTIVITTRFTLGAWALVIGILLVVRAVQGRNRSHREPVAR</sequence>
<keyword evidence="2" id="KW-0547">Nucleotide-binding</keyword>
<gene>
    <name evidence="8" type="ORF">ACFSKW_28875</name>
</gene>
<evidence type="ECO:0000256" key="1">
    <source>
        <dbReference type="ARBA" id="ARBA00022679"/>
    </source>
</evidence>
<evidence type="ECO:0000259" key="7">
    <source>
        <dbReference type="PROSITE" id="PS50011"/>
    </source>
</evidence>
<keyword evidence="1 8" id="KW-0808">Transferase</keyword>
<feature type="transmembrane region" description="Helical" evidence="6">
    <location>
        <begin position="522"/>
        <end position="548"/>
    </location>
</feature>
<feature type="region of interest" description="Disordered" evidence="5">
    <location>
        <begin position="295"/>
        <end position="327"/>
    </location>
</feature>
<dbReference type="EMBL" id="JBHUFV010000043">
    <property type="protein sequence ID" value="MFD1935493.1"/>
    <property type="molecule type" value="Genomic_DNA"/>
</dbReference>
<dbReference type="InterPro" id="IPR000719">
    <property type="entry name" value="Prot_kinase_dom"/>
</dbReference>
<proteinExistence type="predicted"/>
<keyword evidence="3 8" id="KW-0418">Kinase</keyword>
<dbReference type="PROSITE" id="PS50011">
    <property type="entry name" value="PROTEIN_KINASE_DOM"/>
    <property type="match status" value="1"/>
</dbReference>